<feature type="domain" description="Type II methyltransferase M.TaqI-like" evidence="1">
    <location>
        <begin position="85"/>
        <end position="155"/>
    </location>
</feature>
<evidence type="ECO:0000259" key="1">
    <source>
        <dbReference type="Pfam" id="PF07669"/>
    </source>
</evidence>
<dbReference type="GO" id="GO:0009007">
    <property type="term" value="F:site-specific DNA-methyltransferase (adenine-specific) activity"/>
    <property type="evidence" value="ECO:0007669"/>
    <property type="project" value="UniProtKB-EC"/>
</dbReference>
<dbReference type="RefSeq" id="WP_025250974.1">
    <property type="nucleotide sequence ID" value="NZ_CP006934.1"/>
</dbReference>
<dbReference type="Proteomes" id="UP000019265">
    <property type="component" value="Chromosome"/>
</dbReference>
<protein>
    <recommendedName>
        <fullName evidence="1">Type II methyltransferase M.TaqI-like domain-containing protein</fullName>
    </recommendedName>
</protein>
<keyword evidence="3" id="KW-1185">Reference proteome</keyword>
<dbReference type="SUPFAM" id="SSF53335">
    <property type="entry name" value="S-adenosyl-L-methionine-dependent methyltransferases"/>
    <property type="match status" value="1"/>
</dbReference>
<organism evidence="2 3">
    <name type="scientific">Spiroplasma sabaudiense Ar-1343</name>
    <dbReference type="NCBI Taxonomy" id="1276257"/>
    <lineage>
        <taxon>Bacteria</taxon>
        <taxon>Bacillati</taxon>
        <taxon>Mycoplasmatota</taxon>
        <taxon>Mollicutes</taxon>
        <taxon>Entomoplasmatales</taxon>
        <taxon>Spiroplasmataceae</taxon>
        <taxon>Spiroplasma</taxon>
    </lineage>
</organism>
<name>W6AAG5_9MOLU</name>
<dbReference type="PROSITE" id="PS00092">
    <property type="entry name" value="N6_MTASE"/>
    <property type="match status" value="1"/>
</dbReference>
<dbReference type="GO" id="GO:0006304">
    <property type="term" value="P:DNA modification"/>
    <property type="evidence" value="ECO:0007669"/>
    <property type="project" value="InterPro"/>
</dbReference>
<dbReference type="eggNOG" id="COG0827">
    <property type="taxonomic scope" value="Bacteria"/>
</dbReference>
<evidence type="ECO:0000313" key="3">
    <source>
        <dbReference type="Proteomes" id="UP000019265"/>
    </source>
</evidence>
<dbReference type="GO" id="GO:0003676">
    <property type="term" value="F:nucleic acid binding"/>
    <property type="evidence" value="ECO:0007669"/>
    <property type="project" value="InterPro"/>
</dbReference>
<dbReference type="EMBL" id="CP006934">
    <property type="protein sequence ID" value="AHI53835.1"/>
    <property type="molecule type" value="Genomic_DNA"/>
</dbReference>
<dbReference type="InterPro" id="IPR011639">
    <property type="entry name" value="MethylTrfase_TaqI-like_dom"/>
</dbReference>
<evidence type="ECO:0000313" key="2">
    <source>
        <dbReference type="EMBL" id="AHI53835.1"/>
    </source>
</evidence>
<dbReference type="GO" id="GO:0032259">
    <property type="term" value="P:methylation"/>
    <property type="evidence" value="ECO:0007669"/>
    <property type="project" value="InterPro"/>
</dbReference>
<dbReference type="Pfam" id="PF07669">
    <property type="entry name" value="Eco57I"/>
    <property type="match status" value="1"/>
</dbReference>
<dbReference type="Gene3D" id="3.40.50.150">
    <property type="entry name" value="Vaccinia Virus protein VP39"/>
    <property type="match status" value="1"/>
</dbReference>
<dbReference type="OrthoDB" id="388311at2"/>
<gene>
    <name evidence="2" type="ORF">SSABA_v1c04260</name>
</gene>
<reference evidence="2 3" key="1">
    <citation type="journal article" date="2014" name="Genome Biol. Evol.">
        <title>Molecular evolution of the substrate utilization strategies and putative virulence factors in mosquito-associated Spiroplasma species.</title>
        <authorList>
            <person name="Chang T.H."/>
            <person name="Lo W.S."/>
            <person name="Ku C."/>
            <person name="Chen L.L."/>
            <person name="Kuo C.H."/>
        </authorList>
    </citation>
    <scope>NUCLEOTIDE SEQUENCE [LARGE SCALE GENOMIC DNA]</scope>
    <source>
        <strain evidence="2">Ar-1343</strain>
    </source>
</reference>
<dbReference type="InterPro" id="IPR002052">
    <property type="entry name" value="DNA_methylase_N6_adenine_CS"/>
</dbReference>
<dbReference type="KEGG" id="ssab:SSABA_v1c04260"/>
<dbReference type="AlphaFoldDB" id="W6AAG5"/>
<dbReference type="HOGENOM" id="CLU_808617_0_0_14"/>
<dbReference type="STRING" id="1276257.SSABA_v1c04260"/>
<accession>W6AAG5</accession>
<dbReference type="InterPro" id="IPR029063">
    <property type="entry name" value="SAM-dependent_MTases_sf"/>
</dbReference>
<proteinExistence type="predicted"/>
<dbReference type="PATRIC" id="fig|1276257.3.peg.437"/>
<sequence length="353" mass="40830">MKKNELGQFFTVKSSWITKPVLDFIKENTKKRNIILDPFAGQGDLFESLRGRLKREDLYFLGFDIDKDLKWTINDSLERIPLTQEENTFIVTNPPYLAKNSCKRNGYERTYENYFEKSEWTDLYLIAMQRMVDLKIPGVAIVPETFINSKFSKEFINRIVIIEPNPFNDTEVPICIVCFDGSKRQDCVIFKNNSKIDSLENLKLLNPKNESLNLNDLRFNDIAGSIALRGVDSTNPSDKIRFLDKNELGLSILKIKNSSRAITVLNSSKLSNLDENQIKKIIDFSNKYLNDYRESTCDVLLTPFKGNNKENIRRRRLDFKLAKAIIEKAYKNIILGDNNGTKLRLKSQNAVEK</sequence>